<accession>A0ABV8RCT8</accession>
<name>A0ABV8RCT8_9SPHN</name>
<evidence type="ECO:0000313" key="8">
    <source>
        <dbReference type="Proteomes" id="UP001595887"/>
    </source>
</evidence>
<dbReference type="PANTHER" id="PTHR36985:SF1">
    <property type="entry name" value="TRANSLOCATION AND ASSEMBLY MODULE SUBUNIT TAMB"/>
    <property type="match status" value="1"/>
</dbReference>
<comment type="subcellular location">
    <subcellularLocation>
        <location evidence="1">Membrane</location>
        <topology evidence="1">Single-pass membrane protein</topology>
    </subcellularLocation>
</comment>
<keyword evidence="3 5" id="KW-1133">Transmembrane helix</keyword>
<evidence type="ECO:0000256" key="1">
    <source>
        <dbReference type="ARBA" id="ARBA00004167"/>
    </source>
</evidence>
<proteinExistence type="predicted"/>
<comment type="caution">
    <text evidence="7">The sequence shown here is derived from an EMBL/GenBank/DDBJ whole genome shotgun (WGS) entry which is preliminary data.</text>
</comment>
<keyword evidence="8" id="KW-1185">Reference proteome</keyword>
<reference evidence="8" key="1">
    <citation type="journal article" date="2019" name="Int. J. Syst. Evol. Microbiol.">
        <title>The Global Catalogue of Microorganisms (GCM) 10K type strain sequencing project: providing services to taxonomists for standard genome sequencing and annotation.</title>
        <authorList>
            <consortium name="The Broad Institute Genomics Platform"/>
            <consortium name="The Broad Institute Genome Sequencing Center for Infectious Disease"/>
            <person name="Wu L."/>
            <person name="Ma J."/>
        </authorList>
    </citation>
    <scope>NUCLEOTIDE SEQUENCE [LARGE SCALE GENOMIC DNA]</scope>
    <source>
        <strain evidence="8">CECT 8531</strain>
    </source>
</reference>
<evidence type="ECO:0000259" key="6">
    <source>
        <dbReference type="Pfam" id="PF04357"/>
    </source>
</evidence>
<keyword evidence="2 5" id="KW-0812">Transmembrane</keyword>
<organism evidence="7 8">
    <name type="scientific">Sphingorhabdus arenilitoris</name>
    <dbReference type="NCBI Taxonomy" id="1490041"/>
    <lineage>
        <taxon>Bacteria</taxon>
        <taxon>Pseudomonadati</taxon>
        <taxon>Pseudomonadota</taxon>
        <taxon>Alphaproteobacteria</taxon>
        <taxon>Sphingomonadales</taxon>
        <taxon>Sphingomonadaceae</taxon>
        <taxon>Sphingorhabdus</taxon>
    </lineage>
</organism>
<evidence type="ECO:0000313" key="7">
    <source>
        <dbReference type="EMBL" id="MFC4291227.1"/>
    </source>
</evidence>
<dbReference type="PANTHER" id="PTHR36985">
    <property type="entry name" value="TRANSLOCATION AND ASSEMBLY MODULE SUBUNIT TAMB"/>
    <property type="match status" value="1"/>
</dbReference>
<sequence>MTDDSTNEYNDTVKVTRWSWPKRIFASLSAALLVVIVAAFSGYIWLDSKSGHRFIIGQIEAMTFENGMKVKAGRLDGSIYDQLEIHDLTIADPKGDFASVPHAQLDWSPFALLSNHVDINSLTAKRVNMLRLPEFKEVPDSDDPLLPDIDIDIARLTIDQIDIAEAVTGKRHLARFSGSAKIADRRAQIRIDAAASEDSGMAGGDMLKLVLDAVPDDNIFDVDARLTAPADGLLAGLSGVAKPLDITLSGKGDWAKWEGQLTGLSGGDKWADLALTGRESRFTASGNFAVGPFLEGQAAQLFAPLTYIDMRADLDDRRAQIYGGIASANFDAGTNGIVDFGDNSFDDLAVFIRLKRPAALAANMSGENIRLRALLNDQWARPLVAYNLQAGRLAFDETAILGLIASGESRINRDRTIIPVTARADRIAGLNEAAGELLTGVRLSGNLAYANNRILSDDLKITSRRIDATAIVAADLNSGRYTAALNGRVNDYRIESVGIFNIETDVDVETQVTGFALTGTVKARSTRIFNDGAREFLGGNSFVTANVRYGTDGVIRIASARLAAPSFRLTQGSGSYTPSGGLDFAASGNSAQYGPLGLRLTGSVAAPVARIAAPRPGFGIGMANVVATVRGSQRGYDVIAAGDTSYGPFSADVGILAGGGPLTVDIGRADFAGIAVSGRINQTPAGPFAGQLIGAGQGFDGTITLSSYQNSQRLIIDAAGNNMRLSGPAQLTAGRAIADADIILFDKPQIIADVQLSNATINSAQIALARAKINYRGESGTAQIFAEGRSGAPFRMAINADLAPELWRVAAKGRVNGLDIATATPLRIIPRSNEYQILPATINVANGKVQLAGSYGDAIDIESRLTGVNLAALNPMFPALGIGGTATGSLDWYQASSRAFPQADARLQLNDFTRTSLASQSLPVDINLVGRLLPDGGNARLVIRRRGAAVGRMQVDLRPLPPGAGPWVDRLMQAPLSGGIRYNGPADALFSLAALPDQNLAGNIGVAADFSGRVASPQLSGVVRANDLIYENAAYGTRLTQLRLRGRFTNDQLQVSELTAKAGKGSVSGSGFVSLSSAQGFPVQLNLDLDNARLAQNDLIASEASGRISITNSANSPAVIRGTLRLPETRYRIVRQGSANVAKLTGVRRKPPLRNARITGDPDPIESLPSNWQLDIALVAENQLYISGMGLESEWSSDLKISGTTDAPRITGRVDLVRGTLGFAGRSFQLETGRISFNGPAVNPSVRIAATSEIEGVTTQVTIRGTGLNPDITFSSTPTLPQDEIMARILFGNSVGELNAIQAVQLAASLNSLRGGSGGLNPLGVLQASSGIDRLRILGADQENGRGTSVAFGQYITNDVYVEIVTDARGYTASQIEISLTPALSVLSQFSSFGSSNVNVRYRKDY</sequence>
<evidence type="ECO:0000256" key="2">
    <source>
        <dbReference type="ARBA" id="ARBA00022692"/>
    </source>
</evidence>
<evidence type="ECO:0000256" key="3">
    <source>
        <dbReference type="ARBA" id="ARBA00022989"/>
    </source>
</evidence>
<dbReference type="InterPro" id="IPR007452">
    <property type="entry name" value="TamB_C"/>
</dbReference>
<protein>
    <submittedName>
        <fullName evidence="7">Translocation/assembly module TamB domain-containing protein</fullName>
    </submittedName>
</protein>
<dbReference type="RefSeq" id="WP_381420853.1">
    <property type="nucleotide sequence ID" value="NZ_JBHSDH010000010.1"/>
</dbReference>
<gene>
    <name evidence="7" type="ORF">ACFOWX_02240</name>
</gene>
<keyword evidence="4 5" id="KW-0472">Membrane</keyword>
<feature type="domain" description="Translocation and assembly module TamB C-terminal" evidence="6">
    <location>
        <begin position="1058"/>
        <end position="1406"/>
    </location>
</feature>
<dbReference type="EMBL" id="JBHSDH010000010">
    <property type="protein sequence ID" value="MFC4291227.1"/>
    <property type="molecule type" value="Genomic_DNA"/>
</dbReference>
<dbReference type="Proteomes" id="UP001595887">
    <property type="component" value="Unassembled WGS sequence"/>
</dbReference>
<evidence type="ECO:0000256" key="4">
    <source>
        <dbReference type="ARBA" id="ARBA00023136"/>
    </source>
</evidence>
<dbReference type="Pfam" id="PF04357">
    <property type="entry name" value="TamB"/>
    <property type="match status" value="1"/>
</dbReference>
<feature type="transmembrane region" description="Helical" evidence="5">
    <location>
        <begin position="24"/>
        <end position="46"/>
    </location>
</feature>
<evidence type="ECO:0000256" key="5">
    <source>
        <dbReference type="SAM" id="Phobius"/>
    </source>
</evidence>